<evidence type="ECO:0000256" key="1">
    <source>
        <dbReference type="ARBA" id="ARBA00023015"/>
    </source>
</evidence>
<dbReference type="OrthoDB" id="9809772at2"/>
<dbReference type="GO" id="GO:0003677">
    <property type="term" value="F:DNA binding"/>
    <property type="evidence" value="ECO:0007669"/>
    <property type="project" value="UniProtKB-UniRule"/>
</dbReference>
<evidence type="ECO:0000313" key="4">
    <source>
        <dbReference type="EMBL" id="NSL90849.1"/>
    </source>
</evidence>
<comment type="caution">
    <text evidence="4">The sequence shown here is derived from an EMBL/GenBank/DDBJ whole genome shotgun (WGS) entry which is preliminary data.</text>
</comment>
<evidence type="ECO:0000256" key="3">
    <source>
        <dbReference type="ARBA" id="ARBA00023163"/>
    </source>
</evidence>
<dbReference type="InterPro" id="IPR036271">
    <property type="entry name" value="Tet_transcr_reg_TetR-rel_C_sf"/>
</dbReference>
<dbReference type="InterPro" id="IPR009057">
    <property type="entry name" value="Homeodomain-like_sf"/>
</dbReference>
<dbReference type="AlphaFoldDB" id="A0A3S1BI34"/>
<organism evidence="4 5">
    <name type="scientific">Chitinophaga solisilvae</name>
    <dbReference type="NCBI Taxonomy" id="1233460"/>
    <lineage>
        <taxon>Bacteria</taxon>
        <taxon>Pseudomonadati</taxon>
        <taxon>Bacteroidota</taxon>
        <taxon>Chitinophagia</taxon>
        <taxon>Chitinophagales</taxon>
        <taxon>Chitinophagaceae</taxon>
        <taxon>Chitinophaga</taxon>
    </lineage>
</organism>
<accession>A0A3S1BI34</accession>
<dbReference type="PANTHER" id="PTHR47506:SF1">
    <property type="entry name" value="HTH-TYPE TRANSCRIPTIONAL REGULATOR YJDC"/>
    <property type="match status" value="1"/>
</dbReference>
<proteinExistence type="predicted"/>
<dbReference type="Pfam" id="PF00440">
    <property type="entry name" value="TetR_N"/>
    <property type="match status" value="1"/>
</dbReference>
<dbReference type="Gene3D" id="1.10.357.10">
    <property type="entry name" value="Tetracycline Repressor, domain 2"/>
    <property type="match status" value="1"/>
</dbReference>
<dbReference type="EMBL" id="RIAR02000001">
    <property type="protein sequence ID" value="NSL90849.1"/>
    <property type="molecule type" value="Genomic_DNA"/>
</dbReference>
<keyword evidence="3" id="KW-0804">Transcription</keyword>
<dbReference type="PROSITE" id="PS50977">
    <property type="entry name" value="HTH_TETR_2"/>
    <property type="match status" value="1"/>
</dbReference>
<evidence type="ECO:0000256" key="2">
    <source>
        <dbReference type="ARBA" id="ARBA00023125"/>
    </source>
</evidence>
<dbReference type="SUPFAM" id="SSF46689">
    <property type="entry name" value="Homeodomain-like"/>
    <property type="match status" value="1"/>
</dbReference>
<keyword evidence="2" id="KW-0238">DNA-binding</keyword>
<keyword evidence="5" id="KW-1185">Reference proteome</keyword>
<dbReference type="InterPro" id="IPR001647">
    <property type="entry name" value="HTH_TetR"/>
</dbReference>
<sequence length="183" mass="21096">MSGTREKIVEMADKLIRVKGYNAFSYKDIADPLEVKNAAIHYHFPAKSDLGEGVIVHELETFAVQREQWRRLPEDEQLDKLFDVFRRHCKAGNICLIGSLAPDFETLPEDMQGKIQEMTLEILEWVTACLEKGRKKKLFHFKGDAEDRALMVMSNLQSSLLLSRVLGPHVCQRITKRLLEDLR</sequence>
<keyword evidence="1" id="KW-0805">Transcription regulation</keyword>
<protein>
    <submittedName>
        <fullName evidence="4">TetR/AcrR family transcriptional regulator</fullName>
    </submittedName>
</protein>
<dbReference type="PANTHER" id="PTHR47506">
    <property type="entry name" value="TRANSCRIPTIONAL REGULATORY PROTEIN"/>
    <property type="match status" value="1"/>
</dbReference>
<reference evidence="4" key="1">
    <citation type="submission" date="2020-05" db="EMBL/GenBank/DDBJ databases">
        <title>Chitinophaga laudate sp. nov., isolated from a tropical peat swamp.</title>
        <authorList>
            <person name="Goh C.B.S."/>
            <person name="Lee M.S."/>
            <person name="Parimannan S."/>
            <person name="Pasbakhsh P."/>
            <person name="Yule C.M."/>
            <person name="Rajandas H."/>
            <person name="Loke S."/>
            <person name="Croft L."/>
            <person name="Tan J.B.L."/>
        </authorList>
    </citation>
    <scope>NUCLEOTIDE SEQUENCE</scope>
    <source>
        <strain evidence="4">Mgbs1</strain>
    </source>
</reference>
<evidence type="ECO:0000313" key="5">
    <source>
        <dbReference type="Proteomes" id="UP000281028"/>
    </source>
</evidence>
<gene>
    <name evidence="4" type="ORF">ECE50_028760</name>
</gene>
<dbReference type="SUPFAM" id="SSF48498">
    <property type="entry name" value="Tetracyclin repressor-like, C-terminal domain"/>
    <property type="match status" value="1"/>
</dbReference>
<dbReference type="Proteomes" id="UP000281028">
    <property type="component" value="Unassembled WGS sequence"/>
</dbReference>
<name>A0A3S1BI34_9BACT</name>